<evidence type="ECO:0000256" key="1">
    <source>
        <dbReference type="ARBA" id="ARBA00022553"/>
    </source>
</evidence>
<organism evidence="4 5">
    <name type="scientific">Sphingobacterium pedocola</name>
    <dbReference type="NCBI Taxonomy" id="2082722"/>
    <lineage>
        <taxon>Bacteria</taxon>
        <taxon>Pseudomonadati</taxon>
        <taxon>Bacteroidota</taxon>
        <taxon>Sphingobacteriia</taxon>
        <taxon>Sphingobacteriales</taxon>
        <taxon>Sphingobacteriaceae</taxon>
        <taxon>Sphingobacterium</taxon>
    </lineage>
</organism>
<dbReference type="InterPro" id="IPR011006">
    <property type="entry name" value="CheY-like_superfamily"/>
</dbReference>
<evidence type="ECO:0000313" key="5">
    <source>
        <dbReference type="Proteomes" id="UP000618319"/>
    </source>
</evidence>
<dbReference type="PANTHER" id="PTHR44591">
    <property type="entry name" value="STRESS RESPONSE REGULATOR PROTEIN 1"/>
    <property type="match status" value="1"/>
</dbReference>
<dbReference type="Pfam" id="PF00072">
    <property type="entry name" value="Response_reg"/>
    <property type="match status" value="1"/>
</dbReference>
<dbReference type="PANTHER" id="PTHR44591:SF3">
    <property type="entry name" value="RESPONSE REGULATORY DOMAIN-CONTAINING PROTEIN"/>
    <property type="match status" value="1"/>
</dbReference>
<dbReference type="CDD" id="cd00156">
    <property type="entry name" value="REC"/>
    <property type="match status" value="1"/>
</dbReference>
<evidence type="ECO:0000259" key="3">
    <source>
        <dbReference type="PROSITE" id="PS50110"/>
    </source>
</evidence>
<protein>
    <submittedName>
        <fullName evidence="4">Response regulator</fullName>
    </submittedName>
</protein>
<feature type="domain" description="Response regulatory" evidence="3">
    <location>
        <begin position="4"/>
        <end position="118"/>
    </location>
</feature>
<evidence type="ECO:0000313" key="4">
    <source>
        <dbReference type="EMBL" id="MBE8722994.1"/>
    </source>
</evidence>
<dbReference type="Gene3D" id="3.40.50.2300">
    <property type="match status" value="1"/>
</dbReference>
<proteinExistence type="predicted"/>
<reference evidence="4 5" key="1">
    <citation type="submission" date="2018-02" db="EMBL/GenBank/DDBJ databases">
        <title>Sphingobacterium KA21.</title>
        <authorList>
            <person name="Vasarhelyi B.M."/>
            <person name="Deshmukh S."/>
            <person name="Balint B."/>
            <person name="Kukolya J."/>
        </authorList>
    </citation>
    <scope>NUCLEOTIDE SEQUENCE [LARGE SCALE GENOMIC DNA]</scope>
    <source>
        <strain evidence="4 5">Ka21</strain>
    </source>
</reference>
<dbReference type="Proteomes" id="UP000618319">
    <property type="component" value="Unassembled WGS sequence"/>
</dbReference>
<dbReference type="SUPFAM" id="SSF52172">
    <property type="entry name" value="CheY-like"/>
    <property type="match status" value="1"/>
</dbReference>
<dbReference type="EMBL" id="PSKQ01000026">
    <property type="protein sequence ID" value="MBE8722994.1"/>
    <property type="molecule type" value="Genomic_DNA"/>
</dbReference>
<dbReference type="SMART" id="SM00448">
    <property type="entry name" value="REC"/>
    <property type="match status" value="1"/>
</dbReference>
<name>A0ABR9TDQ6_9SPHI</name>
<accession>A0ABR9TDQ6</accession>
<keyword evidence="1 2" id="KW-0597">Phosphoprotein</keyword>
<comment type="caution">
    <text evidence="4">The sequence shown here is derived from an EMBL/GenBank/DDBJ whole genome shotgun (WGS) entry which is preliminary data.</text>
</comment>
<feature type="modified residue" description="4-aspartylphosphate" evidence="2">
    <location>
        <position position="53"/>
    </location>
</feature>
<gene>
    <name evidence="4" type="ORF">C4F40_19925</name>
</gene>
<dbReference type="InterPro" id="IPR001789">
    <property type="entry name" value="Sig_transdc_resp-reg_receiver"/>
</dbReference>
<sequence length="120" mass="13135">MKKSICIVEDDAGIRDIIGYILEDDSYNVQLCSSAKEFNAIISVSVPDVVVFDIMLPDGNGIELCKEMKDRGNTSSVPVLLMSAHSRPDEAMESGCADAFISKPFDIDYFKDKVTSYLAG</sequence>
<dbReference type="InterPro" id="IPR050595">
    <property type="entry name" value="Bact_response_regulator"/>
</dbReference>
<dbReference type="RefSeq" id="WP_196941150.1">
    <property type="nucleotide sequence ID" value="NZ_MU158693.1"/>
</dbReference>
<evidence type="ECO:0000256" key="2">
    <source>
        <dbReference type="PROSITE-ProRule" id="PRU00169"/>
    </source>
</evidence>
<dbReference type="PROSITE" id="PS50110">
    <property type="entry name" value="RESPONSE_REGULATORY"/>
    <property type="match status" value="1"/>
</dbReference>
<keyword evidence="5" id="KW-1185">Reference proteome</keyword>